<dbReference type="InterPro" id="IPR036116">
    <property type="entry name" value="FN3_sf"/>
</dbReference>
<dbReference type="Gene3D" id="2.60.40.10">
    <property type="entry name" value="Immunoglobulins"/>
    <property type="match status" value="1"/>
</dbReference>
<dbReference type="CDD" id="cd00063">
    <property type="entry name" value="FN3"/>
    <property type="match status" value="1"/>
</dbReference>
<evidence type="ECO:0000313" key="2">
    <source>
        <dbReference type="EMBL" id="CUN48762.1"/>
    </source>
</evidence>
<proteinExistence type="predicted"/>
<dbReference type="RefSeq" id="WP_055057287.1">
    <property type="nucleotide sequence ID" value="NZ_CYZP01000002.1"/>
</dbReference>
<dbReference type="Pfam" id="PF00041">
    <property type="entry name" value="fn3"/>
    <property type="match status" value="1"/>
</dbReference>
<reference evidence="2 3" key="1">
    <citation type="submission" date="2015-09" db="EMBL/GenBank/DDBJ databases">
        <authorList>
            <consortium name="Pathogen Informatics"/>
        </authorList>
    </citation>
    <scope>NUCLEOTIDE SEQUENCE [LARGE SCALE GENOMIC DNA]</scope>
    <source>
        <strain evidence="2 3">2789STDY5834861</strain>
    </source>
</reference>
<evidence type="ECO:0000313" key="3">
    <source>
        <dbReference type="Proteomes" id="UP000095645"/>
    </source>
</evidence>
<dbReference type="Proteomes" id="UP000095645">
    <property type="component" value="Unassembled WGS sequence"/>
</dbReference>
<protein>
    <submittedName>
        <fullName evidence="2">Fibronectin type III domain</fullName>
    </submittedName>
</protein>
<evidence type="ECO:0000259" key="1">
    <source>
        <dbReference type="PROSITE" id="PS50853"/>
    </source>
</evidence>
<feature type="domain" description="Fibronectin type-III" evidence="1">
    <location>
        <begin position="18"/>
        <end position="116"/>
    </location>
</feature>
<dbReference type="InterPro" id="IPR003961">
    <property type="entry name" value="FN3_dom"/>
</dbReference>
<dbReference type="InterPro" id="IPR013783">
    <property type="entry name" value="Ig-like_fold"/>
</dbReference>
<name>A0A173XAD1_9FIRM</name>
<gene>
    <name evidence="2" type="ORF">ERS852476_00261</name>
</gene>
<dbReference type="SMART" id="SM00060">
    <property type="entry name" value="FN3"/>
    <property type="match status" value="1"/>
</dbReference>
<dbReference type="PROSITE" id="PS50853">
    <property type="entry name" value="FN3"/>
    <property type="match status" value="1"/>
</dbReference>
<sequence length="116" mass="12983">MLSGGKDQIACTVATSVKVTGLKATALSKGRIQLKWTGYPTNYKNGYSRYVIEYKTSAKGAYKRLKLSGDSNGSYTLKSLKKGKTYYFRIRSYVKDTNSYVKAYSSYSKVLKIKAK</sequence>
<organism evidence="2 3">
    <name type="scientific">Blautia obeum</name>
    <dbReference type="NCBI Taxonomy" id="40520"/>
    <lineage>
        <taxon>Bacteria</taxon>
        <taxon>Bacillati</taxon>
        <taxon>Bacillota</taxon>
        <taxon>Clostridia</taxon>
        <taxon>Lachnospirales</taxon>
        <taxon>Lachnospiraceae</taxon>
        <taxon>Blautia</taxon>
    </lineage>
</organism>
<dbReference type="EMBL" id="CYZP01000002">
    <property type="protein sequence ID" value="CUN48762.1"/>
    <property type="molecule type" value="Genomic_DNA"/>
</dbReference>
<dbReference type="AlphaFoldDB" id="A0A173XAD1"/>
<accession>A0A173XAD1</accession>
<dbReference type="SUPFAM" id="SSF49265">
    <property type="entry name" value="Fibronectin type III"/>
    <property type="match status" value="1"/>
</dbReference>